<sequence length="353" mass="37131">MKQFIQRPLLAGALGLAFLTPAQAVTFVLNDVSTGGMSAQQLAGFQAAANFWSGKLTDNVTVYLDIGFNNLGQNILGSTSSNFVTTSYSNVRTALQLDATSSLDHTAVSHLQSGSALTFMATQGDGSSRLDNDGSVNNLYLGMTTANAKAMGFAVGTSTATPDASIVFANAYAGDFSYSRVGGTPGNKVDFITVAEHEIGHALGFTSGVDDIDYCMAPRSGSACGISNTASRFENDWWYEPLDLYRYSAPGVADVRVGGTPYFSVDGGITSIAAFSTGTEHGDGWQASHFGPNQVNLMRPFVGNGQSYDASSRDLAAMDAIGWDLAAPVPEPQTWAMLLAGLGLVGWMRRRSA</sequence>
<reference evidence="4" key="1">
    <citation type="submission" date="2016-11" db="EMBL/GenBank/DDBJ databases">
        <authorList>
            <person name="Varghese N."/>
            <person name="Submissions S."/>
        </authorList>
    </citation>
    <scope>NUCLEOTIDE SEQUENCE [LARGE SCALE GENOMIC DNA]</scope>
    <source>
        <strain evidence="4">Sac-22</strain>
    </source>
</reference>
<dbReference type="RefSeq" id="WP_072783337.1">
    <property type="nucleotide sequence ID" value="NZ_FRCX01000003.1"/>
</dbReference>
<dbReference type="EMBL" id="FRCX01000003">
    <property type="protein sequence ID" value="SHM95031.1"/>
    <property type="molecule type" value="Genomic_DNA"/>
</dbReference>
<keyword evidence="1" id="KW-0732">Signal</keyword>
<dbReference type="NCBIfam" id="NF035944">
    <property type="entry name" value="PEPxxWA-CTERM"/>
    <property type="match status" value="1"/>
</dbReference>
<feature type="domain" description="Ice-binding protein C-terminal" evidence="2">
    <location>
        <begin position="328"/>
        <end position="351"/>
    </location>
</feature>
<name>A0A1M7MVI1_9BURK</name>
<protein>
    <submittedName>
        <fullName evidence="3">PEP-CTERM protein-sorting domain-containing protein</fullName>
    </submittedName>
</protein>
<dbReference type="AlphaFoldDB" id="A0A1M7MVI1"/>
<feature type="chain" id="PRO_5013088050" evidence="1">
    <location>
        <begin position="25"/>
        <end position="353"/>
    </location>
</feature>
<dbReference type="SUPFAM" id="SSF55486">
    <property type="entry name" value="Metalloproteases ('zincins'), catalytic domain"/>
    <property type="match status" value="1"/>
</dbReference>
<dbReference type="InterPro" id="IPR024079">
    <property type="entry name" value="MetalloPept_cat_dom_sf"/>
</dbReference>
<dbReference type="NCBIfam" id="NF038122">
    <property type="entry name" value="metallo_LGF"/>
    <property type="match status" value="1"/>
</dbReference>
<organism evidence="3 4">
    <name type="scientific">Duganella sacchari</name>
    <dbReference type="NCBI Taxonomy" id="551987"/>
    <lineage>
        <taxon>Bacteria</taxon>
        <taxon>Pseudomonadati</taxon>
        <taxon>Pseudomonadota</taxon>
        <taxon>Betaproteobacteria</taxon>
        <taxon>Burkholderiales</taxon>
        <taxon>Oxalobacteraceae</taxon>
        <taxon>Telluria group</taxon>
        <taxon>Duganella</taxon>
    </lineage>
</organism>
<dbReference type="Pfam" id="PF07589">
    <property type="entry name" value="PEP-CTERM"/>
    <property type="match status" value="1"/>
</dbReference>
<evidence type="ECO:0000256" key="1">
    <source>
        <dbReference type="SAM" id="SignalP"/>
    </source>
</evidence>
<dbReference type="Gene3D" id="3.40.390.10">
    <property type="entry name" value="Collagenase (Catalytic Domain)"/>
    <property type="match status" value="1"/>
</dbReference>
<evidence type="ECO:0000259" key="2">
    <source>
        <dbReference type="Pfam" id="PF07589"/>
    </source>
</evidence>
<dbReference type="NCBIfam" id="TIGR02595">
    <property type="entry name" value="PEP_CTERM"/>
    <property type="match status" value="1"/>
</dbReference>
<feature type="signal peptide" evidence="1">
    <location>
        <begin position="1"/>
        <end position="24"/>
    </location>
</feature>
<proteinExistence type="predicted"/>
<evidence type="ECO:0000313" key="4">
    <source>
        <dbReference type="Proteomes" id="UP000184339"/>
    </source>
</evidence>
<dbReference type="GO" id="GO:0008237">
    <property type="term" value="F:metallopeptidase activity"/>
    <property type="evidence" value="ECO:0007669"/>
    <property type="project" value="InterPro"/>
</dbReference>
<gene>
    <name evidence="3" type="ORF">SAMN05192549_103341</name>
</gene>
<evidence type="ECO:0000313" key="3">
    <source>
        <dbReference type="EMBL" id="SHM95031.1"/>
    </source>
</evidence>
<keyword evidence="4" id="KW-1185">Reference proteome</keyword>
<dbReference type="InterPro" id="IPR013424">
    <property type="entry name" value="Ice-binding_C"/>
</dbReference>
<accession>A0A1M7MVI1</accession>
<dbReference type="Proteomes" id="UP000184339">
    <property type="component" value="Unassembled WGS sequence"/>
</dbReference>
<dbReference type="STRING" id="551987.SAMN05192549_103341"/>